<dbReference type="Proteomes" id="UP000515512">
    <property type="component" value="Chromosome"/>
</dbReference>
<dbReference type="InterPro" id="IPR052336">
    <property type="entry name" value="MlaD_Phospholipid_Transporter"/>
</dbReference>
<dbReference type="Pfam" id="PF02470">
    <property type="entry name" value="MlaD"/>
    <property type="match status" value="1"/>
</dbReference>
<evidence type="ECO:0000259" key="3">
    <source>
        <dbReference type="Pfam" id="PF11887"/>
    </source>
</evidence>
<feature type="domain" description="Mce/MlaD" evidence="2">
    <location>
        <begin position="37"/>
        <end position="110"/>
    </location>
</feature>
<dbReference type="EMBL" id="CP059399">
    <property type="protein sequence ID" value="QLY28858.1"/>
    <property type="molecule type" value="Genomic_DNA"/>
</dbReference>
<reference evidence="4 5" key="1">
    <citation type="submission" date="2020-07" db="EMBL/GenBank/DDBJ databases">
        <authorList>
            <person name="Zhuang K."/>
            <person name="Ran Y."/>
        </authorList>
    </citation>
    <scope>NUCLEOTIDE SEQUENCE [LARGE SCALE GENOMIC DNA]</scope>
    <source>
        <strain evidence="4 5">WCH-YHL-001</strain>
    </source>
</reference>
<feature type="domain" description="Mammalian cell entry C-terminal" evidence="3">
    <location>
        <begin position="119"/>
        <end position="230"/>
    </location>
</feature>
<keyword evidence="1" id="KW-1133">Transmembrane helix</keyword>
<proteinExistence type="predicted"/>
<evidence type="ECO:0000313" key="4">
    <source>
        <dbReference type="EMBL" id="QLY28858.1"/>
    </source>
</evidence>
<dbReference type="PANTHER" id="PTHR33371">
    <property type="entry name" value="INTERMEMBRANE PHOSPHOLIPID TRANSPORT SYSTEM BINDING PROTEIN MLAD-RELATED"/>
    <property type="match status" value="1"/>
</dbReference>
<dbReference type="GO" id="GO:0005576">
    <property type="term" value="C:extracellular region"/>
    <property type="evidence" value="ECO:0007669"/>
    <property type="project" value="TreeGrafter"/>
</dbReference>
<dbReference type="InterPro" id="IPR024516">
    <property type="entry name" value="Mce_C"/>
</dbReference>
<gene>
    <name evidence="4" type="ORF">H0264_26485</name>
</gene>
<dbReference type="GO" id="GO:0051701">
    <property type="term" value="P:biological process involved in interaction with host"/>
    <property type="evidence" value="ECO:0007669"/>
    <property type="project" value="TreeGrafter"/>
</dbReference>
<dbReference type="AlphaFoldDB" id="A0A7D6ZAA0"/>
<organism evidence="4 5">
    <name type="scientific">Nocardia huaxiensis</name>
    <dbReference type="NCBI Taxonomy" id="2755382"/>
    <lineage>
        <taxon>Bacteria</taxon>
        <taxon>Bacillati</taxon>
        <taxon>Actinomycetota</taxon>
        <taxon>Actinomycetes</taxon>
        <taxon>Mycobacteriales</taxon>
        <taxon>Nocardiaceae</taxon>
        <taxon>Nocardia</taxon>
    </lineage>
</organism>
<dbReference type="PANTHER" id="PTHR33371:SF17">
    <property type="entry name" value="MCE-FAMILY PROTEIN MCE1B"/>
    <property type="match status" value="1"/>
</dbReference>
<keyword evidence="5" id="KW-1185">Reference proteome</keyword>
<dbReference type="KEGG" id="nhu:H0264_26485"/>
<dbReference type="Pfam" id="PF11887">
    <property type="entry name" value="Mce4_CUP1"/>
    <property type="match status" value="1"/>
</dbReference>
<evidence type="ECO:0000259" key="2">
    <source>
        <dbReference type="Pfam" id="PF02470"/>
    </source>
</evidence>
<protein>
    <submittedName>
        <fullName evidence="4">MCE family protein</fullName>
    </submittedName>
</protein>
<sequence length="334" mass="35431">MRARSLLLRLGAFAGAMIVLLILVFHVIERPMEGETDSYTAEFTDANGLKAGDDVRVFGVRVGKVGDVRLAGSLASVRFSVGREHRVFDNSTLAIRYQNLSGQRYLDIQQPDQPGNRRAPGQIIGVDHTVPAFDITTVFNGLEPVLAQLTPADLNQFATSMLAVIEGSGTGMGPALEAIEKLSGYVTDRQIVIATLVRNLGTVSEHLGGKSGNAVQLLTQLTAIFVNLTQKVGGLIEFSQKIPPILMPAENLLATVGLTPGTNPDLEILLRGAFPDPNETVATLNRLPAVLQQLGAAIPTSAPGVQTACSNGNAQAPQPLQLLIAGQRISLCNN</sequence>
<name>A0A7D6ZAA0_9NOCA</name>
<dbReference type="InterPro" id="IPR003399">
    <property type="entry name" value="Mce/MlaD"/>
</dbReference>
<keyword evidence="1" id="KW-0472">Membrane</keyword>
<feature type="transmembrane region" description="Helical" evidence="1">
    <location>
        <begin position="7"/>
        <end position="28"/>
    </location>
</feature>
<dbReference type="RefSeq" id="WP_181580064.1">
    <property type="nucleotide sequence ID" value="NZ_CP059399.1"/>
</dbReference>
<evidence type="ECO:0000313" key="5">
    <source>
        <dbReference type="Proteomes" id="UP000515512"/>
    </source>
</evidence>
<keyword evidence="1" id="KW-0812">Transmembrane</keyword>
<evidence type="ECO:0000256" key="1">
    <source>
        <dbReference type="SAM" id="Phobius"/>
    </source>
</evidence>
<accession>A0A7D6ZAA0</accession>